<dbReference type="InterPro" id="IPR032675">
    <property type="entry name" value="LRR_dom_sf"/>
</dbReference>
<organism evidence="7 10">
    <name type="scientific">Adineta ricciae</name>
    <name type="common">Rotifer</name>
    <dbReference type="NCBI Taxonomy" id="249248"/>
    <lineage>
        <taxon>Eukaryota</taxon>
        <taxon>Metazoa</taxon>
        <taxon>Spiralia</taxon>
        <taxon>Gnathifera</taxon>
        <taxon>Rotifera</taxon>
        <taxon>Eurotatoria</taxon>
        <taxon>Bdelloidea</taxon>
        <taxon>Adinetida</taxon>
        <taxon>Adinetidae</taxon>
        <taxon>Adineta</taxon>
    </lineage>
</organism>
<dbReference type="OrthoDB" id="272549at2759"/>
<evidence type="ECO:0000313" key="9">
    <source>
        <dbReference type="Proteomes" id="UP000663828"/>
    </source>
</evidence>
<dbReference type="SUPFAM" id="SSF52047">
    <property type="entry name" value="RNI-like"/>
    <property type="match status" value="1"/>
</dbReference>
<evidence type="ECO:0000256" key="3">
    <source>
        <dbReference type="ARBA" id="ARBA00022454"/>
    </source>
</evidence>
<accession>A0A815Q4A7</accession>
<keyword evidence="9" id="KW-1185">Reference proteome</keyword>
<evidence type="ECO:0000256" key="4">
    <source>
        <dbReference type="ARBA" id="ARBA00022763"/>
    </source>
</evidence>
<evidence type="ECO:0000313" key="7">
    <source>
        <dbReference type="EMBL" id="CAF1458627.1"/>
    </source>
</evidence>
<dbReference type="GO" id="GO:0006325">
    <property type="term" value="P:chromatin organization"/>
    <property type="evidence" value="ECO:0007669"/>
    <property type="project" value="UniProtKB-KW"/>
</dbReference>
<dbReference type="EMBL" id="CAJNOJ010000466">
    <property type="protein sequence ID" value="CAF1458627.1"/>
    <property type="molecule type" value="Genomic_DNA"/>
</dbReference>
<dbReference type="SMART" id="SM00368">
    <property type="entry name" value="LRR_RI"/>
    <property type="match status" value="6"/>
</dbReference>
<dbReference type="InterPro" id="IPR052394">
    <property type="entry name" value="LRR-containing"/>
</dbReference>
<dbReference type="GO" id="GO:0006281">
    <property type="term" value="P:DNA repair"/>
    <property type="evidence" value="ECO:0007669"/>
    <property type="project" value="UniProtKB-KW"/>
</dbReference>
<dbReference type="GO" id="GO:0005694">
    <property type="term" value="C:chromosome"/>
    <property type="evidence" value="ECO:0007669"/>
    <property type="project" value="UniProtKB-SubCell"/>
</dbReference>
<dbReference type="AlphaFoldDB" id="A0A815Q4A7"/>
<keyword evidence="6" id="KW-0234">DNA repair</keyword>
<evidence type="ECO:0000313" key="10">
    <source>
        <dbReference type="Proteomes" id="UP000663852"/>
    </source>
</evidence>
<name>A0A815Q4A7_ADIRI</name>
<dbReference type="Proteomes" id="UP000663828">
    <property type="component" value="Unassembled WGS sequence"/>
</dbReference>
<evidence type="ECO:0000313" key="8">
    <source>
        <dbReference type="EMBL" id="CAF1663722.1"/>
    </source>
</evidence>
<dbReference type="InterPro" id="IPR001611">
    <property type="entry name" value="Leu-rich_rpt"/>
</dbReference>
<keyword evidence="4" id="KW-0227">DNA damage</keyword>
<comment type="subcellular location">
    <subcellularLocation>
        <location evidence="1">Chromosome</location>
    </subcellularLocation>
</comment>
<evidence type="ECO:0000256" key="6">
    <source>
        <dbReference type="ARBA" id="ARBA00023204"/>
    </source>
</evidence>
<dbReference type="InterPro" id="IPR019734">
    <property type="entry name" value="TPR_rpt"/>
</dbReference>
<dbReference type="Gene3D" id="3.80.10.10">
    <property type="entry name" value="Ribonuclease Inhibitor"/>
    <property type="match status" value="3"/>
</dbReference>
<proteinExistence type="inferred from homology"/>
<dbReference type="SUPFAM" id="SSF48452">
    <property type="entry name" value="TPR-like"/>
    <property type="match status" value="2"/>
</dbReference>
<evidence type="ECO:0000256" key="1">
    <source>
        <dbReference type="ARBA" id="ARBA00004286"/>
    </source>
</evidence>
<evidence type="ECO:0000256" key="2">
    <source>
        <dbReference type="ARBA" id="ARBA00010999"/>
    </source>
</evidence>
<keyword evidence="3" id="KW-0158">Chromosome</keyword>
<dbReference type="PANTHER" id="PTHR24114:SF2">
    <property type="entry name" value="F-BOX DOMAIN-CONTAINING PROTEIN-RELATED"/>
    <property type="match status" value="1"/>
</dbReference>
<dbReference type="Pfam" id="PF13181">
    <property type="entry name" value="TPR_8"/>
    <property type="match status" value="1"/>
</dbReference>
<reference evidence="7" key="1">
    <citation type="submission" date="2021-02" db="EMBL/GenBank/DDBJ databases">
        <authorList>
            <person name="Nowell W R."/>
        </authorList>
    </citation>
    <scope>NUCLEOTIDE SEQUENCE</scope>
</reference>
<dbReference type="Proteomes" id="UP000663852">
    <property type="component" value="Unassembled WGS sequence"/>
</dbReference>
<dbReference type="PROSITE" id="PS51450">
    <property type="entry name" value="LRR"/>
    <property type="match status" value="1"/>
</dbReference>
<dbReference type="EMBL" id="CAJNOR010011787">
    <property type="protein sequence ID" value="CAF1663722.1"/>
    <property type="molecule type" value="Genomic_DNA"/>
</dbReference>
<gene>
    <name evidence="7" type="ORF">EDS130_LOCUS40001</name>
    <name evidence="8" type="ORF">XAT740_LOCUS57371</name>
</gene>
<dbReference type="InterPro" id="IPR011990">
    <property type="entry name" value="TPR-like_helical_dom_sf"/>
</dbReference>
<comment type="caution">
    <text evidence="7">The sequence shown here is derived from an EMBL/GenBank/DDBJ whole genome shotgun (WGS) entry which is preliminary data.</text>
</comment>
<comment type="similarity">
    <text evidence="2">Belongs to the Tonsoku family.</text>
</comment>
<dbReference type="Gene3D" id="1.25.40.10">
    <property type="entry name" value="Tetratricopeptide repeat domain"/>
    <property type="match status" value="2"/>
</dbReference>
<evidence type="ECO:0000256" key="5">
    <source>
        <dbReference type="ARBA" id="ARBA00022853"/>
    </source>
</evidence>
<keyword evidence="5" id="KW-0156">Chromatin regulator</keyword>
<dbReference type="SMART" id="SM00028">
    <property type="entry name" value="TPR"/>
    <property type="match status" value="3"/>
</dbReference>
<sequence length="768" mass="89285">MHHTEQAKEEMVNECRLSYENNIRVLEKINTFHLTYTSDQVIKWYTADSFVYRLLNRALRYYENFDVIFKFRYLTNLMNYFMDDTFYEVKDIVLGKFLIYMGKYEEAANYFKDIYNRYRNDNQSLFYLFDFIMGLGSVFHSTTNYSQAEELYKTALKNRQYQTSLNYLKCQNQLGKLYIDMGNYSMAVFYFNCVLDSLQDYKQKNQKTYYLLLAQTYINMASLHLEADNSYKSEPEKVFKLLSLAKEIYEKILPRNHPLFAELHYYFGWAYYVENNTDSRVLENLQHAMNIQVLSLPKNHIQRVPIHFRLGQFYFAQKKYSEGLNEFGQIIDIHFELLSELDINHPLVARTFDEIGAYYQEMNRPMRAFLFFRLAFKLTLNEELKGLLELKIEVCKMVMKEQMHIFDLNSLFSSSRENNHDIRQQEILFYQDDNENILDIASELYSTGVHFSNFGRKLSFDKTLTLQQMRTLCDFMRNGSDIQELVFFSGPCENEAGLIYFADALAINDTIKELYISQTLFRSQKVSKNVCQVFARAIEVNTILTDLTLNKFSNHQMTLLLFDALSKHNHTLVNLSISEIKVSNKAAQHLGEMLKRNKVITKISLTHTKLTSAGSEFIASGLEINESLTYLDLSNNKIRSSGFCALGNALKLNKTLSTLYLTHNKTNSSGVHPFGEALSVNRSLKILHLYDNYIDCIGATYIANGLKNNETLTKLSLSSNRISSVGAAALADSLRQRPTVLQNFNTASYRVPSSLVPYRTVPSRLIII</sequence>
<dbReference type="Pfam" id="PF13516">
    <property type="entry name" value="LRR_6"/>
    <property type="match status" value="2"/>
</dbReference>
<protein>
    <submittedName>
        <fullName evidence="7">Uncharacterized protein</fullName>
    </submittedName>
</protein>
<dbReference type="PANTHER" id="PTHR24114">
    <property type="entry name" value="LEUCINE RICH REPEAT FAMILY PROTEIN"/>
    <property type="match status" value="1"/>
</dbReference>